<feature type="domain" description="Aminotransferase class I/classII large" evidence="7">
    <location>
        <begin position="25"/>
        <end position="344"/>
    </location>
</feature>
<evidence type="ECO:0000313" key="9">
    <source>
        <dbReference type="Proteomes" id="UP000327143"/>
    </source>
</evidence>
<comment type="pathway">
    <text evidence="6">Amino-acid biosynthesis; L-histidine biosynthesis; L-histidine from 5-phospho-alpha-D-ribose 1-diphosphate: step 7/9.</text>
</comment>
<dbReference type="InterPro" id="IPR015422">
    <property type="entry name" value="PyrdxlP-dep_Trfase_small"/>
</dbReference>
<dbReference type="NCBIfam" id="NF002878">
    <property type="entry name" value="PRK03321.1"/>
    <property type="match status" value="1"/>
</dbReference>
<dbReference type="Pfam" id="PF00155">
    <property type="entry name" value="Aminotran_1_2"/>
    <property type="match status" value="1"/>
</dbReference>
<dbReference type="CDD" id="cd00609">
    <property type="entry name" value="AAT_like"/>
    <property type="match status" value="1"/>
</dbReference>
<proteinExistence type="inferred from homology"/>
<protein>
    <recommendedName>
        <fullName evidence="6">Histidinol-phosphate aminotransferase</fullName>
        <ecNumber evidence="6">2.6.1.9</ecNumber>
    </recommendedName>
    <alternativeName>
        <fullName evidence="6">Imidazole acetol-phosphate transaminase</fullName>
    </alternativeName>
</protein>
<dbReference type="InterPro" id="IPR001917">
    <property type="entry name" value="Aminotrans_II_pyridoxalP_BS"/>
</dbReference>
<keyword evidence="5 6" id="KW-0663">Pyridoxal phosphate</keyword>
<gene>
    <name evidence="6" type="primary">hisC</name>
    <name evidence="8" type="ORF">CP969_03750</name>
</gene>
<dbReference type="PROSITE" id="PS00599">
    <property type="entry name" value="AA_TRANSFER_CLASS_2"/>
    <property type="match status" value="1"/>
</dbReference>
<reference evidence="8 9" key="1">
    <citation type="submission" date="2017-09" db="EMBL/GenBank/DDBJ databases">
        <authorList>
            <person name="Lee N."/>
            <person name="Cho B.-K."/>
        </authorList>
    </citation>
    <scope>NUCLEOTIDE SEQUENCE [LARGE SCALE GENOMIC DNA]</scope>
    <source>
        <strain evidence="8 9">ATCC 39115</strain>
    </source>
</reference>
<organism evidence="8 9">
    <name type="scientific">Streptomyces viridosporus T7A</name>
    <dbReference type="NCBI Taxonomy" id="665577"/>
    <lineage>
        <taxon>Bacteria</taxon>
        <taxon>Bacillati</taxon>
        <taxon>Actinomycetota</taxon>
        <taxon>Actinomycetes</taxon>
        <taxon>Kitasatosporales</taxon>
        <taxon>Streptomycetaceae</taxon>
        <taxon>Streptomyces</taxon>
    </lineage>
</organism>
<keyword evidence="9" id="KW-1185">Reference proteome</keyword>
<dbReference type="EC" id="2.6.1.9" evidence="6"/>
<accession>A0ABX6A866</accession>
<evidence type="ECO:0000256" key="2">
    <source>
        <dbReference type="ARBA" id="ARBA00011738"/>
    </source>
</evidence>
<dbReference type="PANTHER" id="PTHR43643:SF3">
    <property type="entry name" value="HISTIDINOL-PHOSPHATE AMINOTRANSFERASE"/>
    <property type="match status" value="1"/>
</dbReference>
<comment type="subunit">
    <text evidence="2 6">Homodimer.</text>
</comment>
<dbReference type="InterPro" id="IPR015424">
    <property type="entry name" value="PyrdxlP-dep_Trfase"/>
</dbReference>
<evidence type="ECO:0000313" key="8">
    <source>
        <dbReference type="EMBL" id="QEU83898.1"/>
    </source>
</evidence>
<evidence type="ECO:0000256" key="3">
    <source>
        <dbReference type="ARBA" id="ARBA00022576"/>
    </source>
</evidence>
<keyword evidence="6" id="KW-0368">Histidine biosynthesis</keyword>
<dbReference type="Gene3D" id="3.90.1150.10">
    <property type="entry name" value="Aspartate Aminotransferase, domain 1"/>
    <property type="match status" value="1"/>
</dbReference>
<dbReference type="Proteomes" id="UP000327143">
    <property type="component" value="Chromosome"/>
</dbReference>
<evidence type="ECO:0000256" key="4">
    <source>
        <dbReference type="ARBA" id="ARBA00022679"/>
    </source>
</evidence>
<evidence type="ECO:0000256" key="1">
    <source>
        <dbReference type="ARBA" id="ARBA00001933"/>
    </source>
</evidence>
<keyword evidence="3 6" id="KW-0032">Aminotransferase</keyword>
<dbReference type="PANTHER" id="PTHR43643">
    <property type="entry name" value="HISTIDINOL-PHOSPHATE AMINOTRANSFERASE 2"/>
    <property type="match status" value="1"/>
</dbReference>
<comment type="similarity">
    <text evidence="6">Belongs to the class-II pyridoxal-phosphate-dependent aminotransferase family. Histidinol-phosphate aminotransferase subfamily.</text>
</comment>
<evidence type="ECO:0000259" key="7">
    <source>
        <dbReference type="Pfam" id="PF00155"/>
    </source>
</evidence>
<comment type="catalytic activity">
    <reaction evidence="6">
        <text>L-histidinol phosphate + 2-oxoglutarate = 3-(imidazol-4-yl)-2-oxopropyl phosphate + L-glutamate</text>
        <dbReference type="Rhea" id="RHEA:23744"/>
        <dbReference type="ChEBI" id="CHEBI:16810"/>
        <dbReference type="ChEBI" id="CHEBI:29985"/>
        <dbReference type="ChEBI" id="CHEBI:57766"/>
        <dbReference type="ChEBI" id="CHEBI:57980"/>
        <dbReference type="EC" id="2.6.1.9"/>
    </reaction>
</comment>
<dbReference type="InterPro" id="IPR004839">
    <property type="entry name" value="Aminotransferase_I/II_large"/>
</dbReference>
<evidence type="ECO:0000256" key="6">
    <source>
        <dbReference type="HAMAP-Rule" id="MF_01023"/>
    </source>
</evidence>
<feature type="modified residue" description="N6-(pyridoxal phosphate)lysine" evidence="6">
    <location>
        <position position="216"/>
    </location>
</feature>
<dbReference type="InterPro" id="IPR024892">
    <property type="entry name" value="ArAT"/>
</dbReference>
<dbReference type="SUPFAM" id="SSF53383">
    <property type="entry name" value="PLP-dependent transferases"/>
    <property type="match status" value="1"/>
</dbReference>
<name>A0ABX6A866_STRVD</name>
<dbReference type="Gene3D" id="3.40.640.10">
    <property type="entry name" value="Type I PLP-dependent aspartate aminotransferase-like (Major domain)"/>
    <property type="match status" value="1"/>
</dbReference>
<keyword evidence="6" id="KW-0028">Amino-acid biosynthesis</keyword>
<dbReference type="GO" id="GO:0008483">
    <property type="term" value="F:transaminase activity"/>
    <property type="evidence" value="ECO:0007669"/>
    <property type="project" value="UniProtKB-KW"/>
</dbReference>
<evidence type="ECO:0000256" key="5">
    <source>
        <dbReference type="ARBA" id="ARBA00022898"/>
    </source>
</evidence>
<dbReference type="InterPro" id="IPR050106">
    <property type="entry name" value="HistidinolP_aminotransfase"/>
</dbReference>
<dbReference type="EMBL" id="CP023700">
    <property type="protein sequence ID" value="QEU83898.1"/>
    <property type="molecule type" value="Genomic_DNA"/>
</dbReference>
<keyword evidence="4 6" id="KW-0808">Transferase</keyword>
<comment type="cofactor">
    <cofactor evidence="1 6">
        <name>pyridoxal 5'-phosphate</name>
        <dbReference type="ChEBI" id="CHEBI:597326"/>
    </cofactor>
</comment>
<dbReference type="HAMAP" id="MF_01023">
    <property type="entry name" value="HisC_aminotrans_2"/>
    <property type="match status" value="1"/>
</dbReference>
<dbReference type="InterPro" id="IPR015421">
    <property type="entry name" value="PyrdxlP-dep_Trfase_major"/>
</dbReference>
<dbReference type="InterPro" id="IPR005861">
    <property type="entry name" value="HisP_aminotrans"/>
</dbReference>
<sequence length="362" mass="39391">MSGLRSRATLHDVVPAFVRTPDPSLIQLAANEAAYGPLPSVVEVLAREIEHVNRYPDDGAVELRHTIADWLGVECAEVALGAGSLGLLEQVMLALCDQGSEVVYPWRSFDVYPQLIRVAGATPRPVPLREERNDLDAMLASINERTRVVIVCNPNNPTGPGVGRLELTSFLDRVPDTVAVLLDEAYFEYVRDPDVPDGLTLLRDRPNVAVLRTFSKAYGLAALRMGYLVARQPIVEAVDKTHVTYSVSRFAQAAALASISAQDELRERVEATVRERNRVRDALLSQGWEVPPSEGNFVWLRLGAASGGFGKDLERFGVAVKVVPDEGVRVTIGTREENDVLLEAAGAVREDLVSAGGHLPAD</sequence>